<evidence type="ECO:0000313" key="2">
    <source>
        <dbReference type="Proteomes" id="UP000187151"/>
    </source>
</evidence>
<organism evidence="1 2">
    <name type="scientific">Streptomyces amritsarensis</name>
    <dbReference type="NCBI Taxonomy" id="681158"/>
    <lineage>
        <taxon>Bacteria</taxon>
        <taxon>Bacillati</taxon>
        <taxon>Actinomycetota</taxon>
        <taxon>Actinomycetes</taxon>
        <taxon>Kitasatosporales</taxon>
        <taxon>Streptomycetaceae</taxon>
        <taxon>Streptomyces</taxon>
    </lineage>
</organism>
<reference evidence="1 2" key="1">
    <citation type="submission" date="2016-01" db="EMBL/GenBank/DDBJ databases">
        <title>Streptomyces amritsarensis strain MTCC 11845 genome sequencing and assembly.</title>
        <authorList>
            <person name="Sharma D."/>
            <person name="Nair G.R."/>
            <person name="Kaur G."/>
            <person name="Manhas R.K."/>
            <person name="Mayilraj S."/>
        </authorList>
    </citation>
    <scope>NUCLEOTIDE SEQUENCE [LARGE SCALE GENOMIC DNA]</scope>
    <source>
        <strain evidence="1 2">MTCC 11845</strain>
    </source>
</reference>
<comment type="caution">
    <text evidence="1">The sequence shown here is derived from an EMBL/GenBank/DDBJ whole genome shotgun (WGS) entry which is preliminary data.</text>
</comment>
<gene>
    <name evidence="1" type="ORF">AVW11_04345</name>
</gene>
<name>A0ABX3GB94_9ACTN</name>
<sequence length="171" mass="18307">MKRDIDIDIDQLVTAMQAVDEAGRLFEEALATYESRGLKRTSDDFKVAGGSVQTLQGAEEMAMGTRKFLAELALILGYATAGIEDRVAARPAVARAGFTGISGGGARMARPLLDPTLRGLRLLLGVDFFEPAFKAEIEEVVRAEKATYPDPATFRIRASAADAAASVGRTR</sequence>
<evidence type="ECO:0000313" key="1">
    <source>
        <dbReference type="EMBL" id="OLZ72335.1"/>
    </source>
</evidence>
<protein>
    <submittedName>
        <fullName evidence="1">Uncharacterized protein</fullName>
    </submittedName>
</protein>
<dbReference type="RefSeq" id="WP_030848288.1">
    <property type="nucleotide sequence ID" value="NZ_MQUR01000006.1"/>
</dbReference>
<proteinExistence type="predicted"/>
<dbReference type="EMBL" id="MQUR01000006">
    <property type="protein sequence ID" value="OLZ72335.1"/>
    <property type="molecule type" value="Genomic_DNA"/>
</dbReference>
<keyword evidence="2" id="KW-1185">Reference proteome</keyword>
<dbReference type="Proteomes" id="UP000187151">
    <property type="component" value="Unassembled WGS sequence"/>
</dbReference>
<accession>A0ABX3GB94</accession>